<keyword evidence="5" id="KW-0812">Transmembrane</keyword>
<evidence type="ECO:0000313" key="15">
    <source>
        <dbReference type="Proteomes" id="UP000440614"/>
    </source>
</evidence>
<accession>C6IEY8</accession>
<dbReference type="PROSITE" id="PS00101">
    <property type="entry name" value="HEXAPEP_TRANSFERASES"/>
    <property type="match status" value="1"/>
</dbReference>
<comment type="caution">
    <text evidence="10">The sequence shown here is derived from an EMBL/GenBank/DDBJ whole genome shotgun (WGS) entry which is preliminary data.</text>
</comment>
<dbReference type="InterPro" id="IPR001451">
    <property type="entry name" value="Hexapep"/>
</dbReference>
<dbReference type="EMBL" id="JAQNVG010000001">
    <property type="protein sequence ID" value="MDC2234342.1"/>
    <property type="molecule type" value="Genomic_DNA"/>
</dbReference>
<evidence type="ECO:0000313" key="9">
    <source>
        <dbReference type="EMBL" id="MDC2234342.1"/>
    </source>
</evidence>
<evidence type="ECO:0000313" key="11">
    <source>
        <dbReference type="EMBL" id="RHL52988.1"/>
    </source>
</evidence>
<evidence type="ECO:0000256" key="1">
    <source>
        <dbReference type="ARBA" id="ARBA00007274"/>
    </source>
</evidence>
<dbReference type="GO" id="GO:0008374">
    <property type="term" value="F:O-acyltransferase activity"/>
    <property type="evidence" value="ECO:0007669"/>
    <property type="project" value="TreeGrafter"/>
</dbReference>
<dbReference type="RefSeq" id="WP_008766014.1">
    <property type="nucleotide sequence ID" value="NZ_BAABXH010000002.1"/>
</dbReference>
<keyword evidence="5" id="KW-0472">Membrane</keyword>
<dbReference type="InterPro" id="IPR011004">
    <property type="entry name" value="Trimer_LpxA-like_sf"/>
</dbReference>
<keyword evidence="3" id="KW-0677">Repeat</keyword>
<dbReference type="InterPro" id="IPR018357">
    <property type="entry name" value="Hexapep_transf_CS"/>
</dbReference>
<dbReference type="Proteomes" id="UP001217776">
    <property type="component" value="Unassembled WGS sequence"/>
</dbReference>
<dbReference type="PANTHER" id="PTHR23416:SF23">
    <property type="entry name" value="ACETYLTRANSFERASE C18B11.09C-RELATED"/>
    <property type="match status" value="1"/>
</dbReference>
<evidence type="ECO:0000313" key="14">
    <source>
        <dbReference type="Proteomes" id="UP000436858"/>
    </source>
</evidence>
<dbReference type="AlphaFoldDB" id="A0A0N7IAB5"/>
<dbReference type="DNASU" id="1071753"/>
<reference evidence="8" key="3">
    <citation type="submission" date="2021-07" db="EMBL/GenBank/DDBJ databases">
        <title>Comparative genomics of Bacteroides fragilis group isolates reveals species-dependent resistance mechanisms and validates clinical tools for resistance prediction.</title>
        <authorList>
            <person name="Wallace M.J."/>
            <person name="Jean S."/>
            <person name="Wallace M.A."/>
            <person name="Carey-Ann B.D."/>
            <person name="Dantas G."/>
        </authorList>
    </citation>
    <scope>NUCLEOTIDE SEQUENCE</scope>
    <source>
        <strain evidence="8">BJH_160</strain>
    </source>
</reference>
<organism evidence="10 13">
    <name type="scientific">Bacteroides thetaiotaomicron</name>
    <dbReference type="NCBI Taxonomy" id="818"/>
    <lineage>
        <taxon>Bacteria</taxon>
        <taxon>Pseudomonadati</taxon>
        <taxon>Bacteroidota</taxon>
        <taxon>Bacteroidia</taxon>
        <taxon>Bacteroidales</taxon>
        <taxon>Bacteroidaceae</taxon>
        <taxon>Bacteroides</taxon>
    </lineage>
</organism>
<keyword evidence="4 10" id="KW-0012">Acyltransferase</keyword>
<sequence length="252" mass="28546">MNLSVVLFILIVVFIKYWLLLFTSPLLMAYCWLHRRKNMANPEGEVSEIRDSGITSSSCSKKLFKRIDKRGLINIVDGYFRWMIKIISDIPSHHIRDFFYKYIFLVKMEKNSVLYYGSEIRAPWMLMIGKGSVVGDNSILDARRGGIYIGENVNIASNVSLWTGGHDYNDPYFRSMKTNRGPIYIKNRVWIGPNVTILHSVTIGEGAVIAAGAVVTKDIPPFTICGGIPAKVLAQRSIDLRYTLGGTYLHFL</sequence>
<dbReference type="Pfam" id="PF14602">
    <property type="entry name" value="Hexapep_2"/>
    <property type="match status" value="1"/>
</dbReference>
<dbReference type="Proteomes" id="UP001200544">
    <property type="component" value="Unassembled WGS sequence"/>
</dbReference>
<dbReference type="EMBL" id="WCRY01000040">
    <property type="protein sequence ID" value="KAB4472173.1"/>
    <property type="molecule type" value="Genomic_DNA"/>
</dbReference>
<dbReference type="Proteomes" id="UP000284785">
    <property type="component" value="Unassembled WGS sequence"/>
</dbReference>
<evidence type="ECO:0000313" key="7">
    <source>
        <dbReference type="EMBL" id="KAB4472173.1"/>
    </source>
</evidence>
<evidence type="ECO:0000256" key="5">
    <source>
        <dbReference type="SAM" id="Phobius"/>
    </source>
</evidence>
<keyword evidence="2 10" id="KW-0808">Transferase</keyword>
<evidence type="ECO:0000313" key="6">
    <source>
        <dbReference type="EMBL" id="KAB4304837.1"/>
    </source>
</evidence>
<comment type="similarity">
    <text evidence="1">Belongs to the transferase hexapeptide repeat family.</text>
</comment>
<dbReference type="GeneID" id="60926432"/>
<protein>
    <submittedName>
        <fullName evidence="10">Acyltransferase</fullName>
    </submittedName>
</protein>
<dbReference type="EMBL" id="QROV01000042">
    <property type="protein sequence ID" value="RHL52988.1"/>
    <property type="molecule type" value="Genomic_DNA"/>
</dbReference>
<dbReference type="Pfam" id="PF00132">
    <property type="entry name" value="Hexapep"/>
    <property type="match status" value="1"/>
</dbReference>
<proteinExistence type="inferred from homology"/>
<dbReference type="EMBL" id="QSJP01000004">
    <property type="protein sequence ID" value="RHD89563.1"/>
    <property type="molecule type" value="Genomic_DNA"/>
</dbReference>
<evidence type="ECO:0000313" key="8">
    <source>
        <dbReference type="EMBL" id="MCE9237876.1"/>
    </source>
</evidence>
<gene>
    <name evidence="11" type="ORF">DW011_23615</name>
    <name evidence="10" type="ORF">DW780_05620</name>
    <name evidence="7" type="ORF">GAN91_24810</name>
    <name evidence="6" type="ORF">GAO51_27320</name>
    <name evidence="8" type="ORF">K0H07_12035</name>
    <name evidence="9" type="ORF">PO127_01105</name>
</gene>
<dbReference type="KEGG" id="btho:Btheta7330_02890"/>
<evidence type="ECO:0000313" key="10">
    <source>
        <dbReference type="EMBL" id="RHD89563.1"/>
    </source>
</evidence>
<accession>A0A0N7IAB5</accession>
<dbReference type="EMBL" id="WCSY01000043">
    <property type="protein sequence ID" value="KAB4304837.1"/>
    <property type="molecule type" value="Genomic_DNA"/>
</dbReference>
<evidence type="ECO:0000313" key="12">
    <source>
        <dbReference type="Proteomes" id="UP000283616"/>
    </source>
</evidence>
<name>A0A0N7IAB5_BACT4</name>
<evidence type="ECO:0000256" key="2">
    <source>
        <dbReference type="ARBA" id="ARBA00022679"/>
    </source>
</evidence>
<evidence type="ECO:0000313" key="13">
    <source>
        <dbReference type="Proteomes" id="UP000284785"/>
    </source>
</evidence>
<dbReference type="SUPFAM" id="SSF51161">
    <property type="entry name" value="Trimeric LpxA-like enzymes"/>
    <property type="match status" value="1"/>
</dbReference>
<reference evidence="12 13" key="1">
    <citation type="submission" date="2018-08" db="EMBL/GenBank/DDBJ databases">
        <title>A genome reference for cultivated species of the human gut microbiota.</title>
        <authorList>
            <person name="Zou Y."/>
            <person name="Xue W."/>
            <person name="Luo G."/>
        </authorList>
    </citation>
    <scope>NUCLEOTIDE SEQUENCE [LARGE SCALE GENOMIC DNA]</scope>
    <source>
        <strain evidence="11 12">AF37-12</strain>
        <strain evidence="10 13">AM30-26</strain>
    </source>
</reference>
<dbReference type="Proteomes" id="UP000436858">
    <property type="component" value="Unassembled WGS sequence"/>
</dbReference>
<evidence type="ECO:0000256" key="4">
    <source>
        <dbReference type="ARBA" id="ARBA00023315"/>
    </source>
</evidence>
<dbReference type="PANTHER" id="PTHR23416">
    <property type="entry name" value="SIALIC ACID SYNTHASE-RELATED"/>
    <property type="match status" value="1"/>
</dbReference>
<dbReference type="Gene3D" id="2.160.10.10">
    <property type="entry name" value="Hexapeptide repeat proteins"/>
    <property type="match status" value="1"/>
</dbReference>
<dbReference type="OMA" id="VNISHYT"/>
<dbReference type="InterPro" id="IPR051159">
    <property type="entry name" value="Hexapeptide_acetyltransf"/>
</dbReference>
<dbReference type="Proteomes" id="UP000440614">
    <property type="component" value="Unassembled WGS sequence"/>
</dbReference>
<evidence type="ECO:0000256" key="3">
    <source>
        <dbReference type="ARBA" id="ARBA00022737"/>
    </source>
</evidence>
<feature type="transmembrane region" description="Helical" evidence="5">
    <location>
        <begin position="6"/>
        <end position="33"/>
    </location>
</feature>
<dbReference type="Proteomes" id="UP000283616">
    <property type="component" value="Unassembled WGS sequence"/>
</dbReference>
<dbReference type="EMBL" id="JAHYQA010000005">
    <property type="protein sequence ID" value="MCE9237876.1"/>
    <property type="molecule type" value="Genomic_DNA"/>
</dbReference>
<reference evidence="14 15" key="2">
    <citation type="journal article" date="2019" name="Nat. Med.">
        <title>A library of human gut bacterial isolates paired with longitudinal multiomics data enables mechanistic microbiome research.</title>
        <authorList>
            <person name="Poyet M."/>
            <person name="Groussin M."/>
            <person name="Gibbons S.M."/>
            <person name="Avila-Pacheco J."/>
            <person name="Jiang X."/>
            <person name="Kearney S.M."/>
            <person name="Perrotta A.R."/>
            <person name="Berdy B."/>
            <person name="Zhao S."/>
            <person name="Lieberman T.D."/>
            <person name="Swanson P.K."/>
            <person name="Smith M."/>
            <person name="Roesemann S."/>
            <person name="Alexander J.E."/>
            <person name="Rich S.A."/>
            <person name="Livny J."/>
            <person name="Vlamakis H."/>
            <person name="Clish C."/>
            <person name="Bullock K."/>
            <person name="Deik A."/>
            <person name="Scott J."/>
            <person name="Pierce K.A."/>
            <person name="Xavier R.J."/>
            <person name="Alm E.J."/>
        </authorList>
    </citation>
    <scope>NUCLEOTIDE SEQUENCE [LARGE SCALE GENOMIC DNA]</scope>
    <source>
        <strain evidence="7 14">BIOML-A162</strain>
        <strain evidence="6 15">BIOML-A188</strain>
    </source>
</reference>
<dbReference type="GO" id="GO:0005829">
    <property type="term" value="C:cytosol"/>
    <property type="evidence" value="ECO:0007669"/>
    <property type="project" value="TreeGrafter"/>
</dbReference>
<reference evidence="9" key="4">
    <citation type="submission" date="2022-10" db="EMBL/GenBank/DDBJ databases">
        <title>Human gut microbiome strain richness.</title>
        <authorList>
            <person name="Chen-Liaw A."/>
        </authorList>
    </citation>
    <scope>NUCLEOTIDE SEQUENCE</scope>
    <source>
        <strain evidence="9">1001283st1_A3_1001283B150304_161114</strain>
    </source>
</reference>
<keyword evidence="5" id="KW-1133">Transmembrane helix</keyword>
<dbReference type="CDD" id="cd04647">
    <property type="entry name" value="LbH_MAT_like"/>
    <property type="match status" value="1"/>
</dbReference>